<dbReference type="Gene3D" id="3.30.1330.40">
    <property type="entry name" value="RutC-like"/>
    <property type="match status" value="1"/>
</dbReference>
<dbReference type="InterPro" id="IPR035959">
    <property type="entry name" value="RutC-like_sf"/>
</dbReference>
<dbReference type="CDD" id="cd06154">
    <property type="entry name" value="YjgF_YER057c_UK114_like_6"/>
    <property type="match status" value="1"/>
</dbReference>
<name>A0A1G4YAG2_9ACTN</name>
<keyword evidence="2" id="KW-1185">Reference proteome</keyword>
<dbReference type="EMBL" id="FMUH01000003">
    <property type="protein sequence ID" value="SCX50404.1"/>
    <property type="molecule type" value="Genomic_DNA"/>
</dbReference>
<dbReference type="AlphaFoldDB" id="A0A1G4YAG2"/>
<dbReference type="OrthoDB" id="9799840at2"/>
<sequence length="129" mass="13512">MTTQRLGSGSPWEDVVGYSRVVRTGDLVFVSGTTGTRDGVLVEGGVAEQTRQALENVVAALARVGATAADVVRTRLYVTDIAQWETAGRVHGEFFGAHRPATAMVEVAKLIDPAMVVEVEVDAVVGAGS</sequence>
<dbReference type="PANTHER" id="PTHR43857:SF1">
    <property type="entry name" value="YJGH FAMILY PROTEIN"/>
    <property type="match status" value="1"/>
</dbReference>
<proteinExistence type="predicted"/>
<reference evidence="2" key="1">
    <citation type="submission" date="2016-10" db="EMBL/GenBank/DDBJ databases">
        <authorList>
            <person name="Varghese N."/>
            <person name="Submissions S."/>
        </authorList>
    </citation>
    <scope>NUCLEOTIDE SEQUENCE [LARGE SCALE GENOMIC DNA]</scope>
    <source>
        <strain evidence="2">DSM 45722</strain>
    </source>
</reference>
<evidence type="ECO:0000313" key="2">
    <source>
        <dbReference type="Proteomes" id="UP000198981"/>
    </source>
</evidence>
<evidence type="ECO:0000313" key="1">
    <source>
        <dbReference type="EMBL" id="SCX50404.1"/>
    </source>
</evidence>
<organism evidence="1 2">
    <name type="scientific">Klenkia marina</name>
    <dbReference type="NCBI Taxonomy" id="1960309"/>
    <lineage>
        <taxon>Bacteria</taxon>
        <taxon>Bacillati</taxon>
        <taxon>Actinomycetota</taxon>
        <taxon>Actinomycetes</taxon>
        <taxon>Geodermatophilales</taxon>
        <taxon>Geodermatophilaceae</taxon>
        <taxon>Klenkia</taxon>
    </lineage>
</organism>
<dbReference type="Pfam" id="PF01042">
    <property type="entry name" value="Ribonuc_L-PSP"/>
    <property type="match status" value="1"/>
</dbReference>
<dbReference type="RefSeq" id="WP_092804283.1">
    <property type="nucleotide sequence ID" value="NZ_FMUH01000003.1"/>
</dbReference>
<gene>
    <name evidence="1" type="ORF">SAMN03159343_2402</name>
</gene>
<accession>A0A1G4YAG2</accession>
<protein>
    <submittedName>
        <fullName evidence="1">Enamine deaminase RidA, house cleaning of reactive enamine intermediates, YjgF/YER057c/UK114 family</fullName>
    </submittedName>
</protein>
<dbReference type="Proteomes" id="UP000198981">
    <property type="component" value="Unassembled WGS sequence"/>
</dbReference>
<dbReference type="InterPro" id="IPR006175">
    <property type="entry name" value="YjgF/YER057c/UK114"/>
</dbReference>
<dbReference type="PANTHER" id="PTHR43857">
    <property type="entry name" value="BLR7761 PROTEIN"/>
    <property type="match status" value="1"/>
</dbReference>
<dbReference type="STRING" id="1960309.SAMN03159343_2402"/>
<dbReference type="SUPFAM" id="SSF55298">
    <property type="entry name" value="YjgF-like"/>
    <property type="match status" value="1"/>
</dbReference>